<accession>A0A8B8ENC3</accession>
<feature type="domain" description="LRAT" evidence="6">
    <location>
        <begin position="17"/>
        <end position="131"/>
    </location>
</feature>
<dbReference type="GeneID" id="111135554"/>
<dbReference type="AlphaFoldDB" id="A0A8B8ENC3"/>
<evidence type="ECO:0000313" key="7">
    <source>
        <dbReference type="Proteomes" id="UP000694844"/>
    </source>
</evidence>
<keyword evidence="3" id="KW-0378">Hydrolase</keyword>
<keyword evidence="5" id="KW-0472">Membrane</keyword>
<evidence type="ECO:0000313" key="8">
    <source>
        <dbReference type="RefSeq" id="XP_022341419.1"/>
    </source>
</evidence>
<proteinExistence type="inferred from homology"/>
<dbReference type="RefSeq" id="XP_022341419.1">
    <property type="nucleotide sequence ID" value="XM_022485711.1"/>
</dbReference>
<keyword evidence="7" id="KW-1185">Reference proteome</keyword>
<protein>
    <submittedName>
        <fullName evidence="8">HRAS-like suppressor 3</fullName>
    </submittedName>
</protein>
<evidence type="ECO:0000259" key="6">
    <source>
        <dbReference type="PROSITE" id="PS51934"/>
    </source>
</evidence>
<dbReference type="GO" id="GO:0070292">
    <property type="term" value="P:N-acylphosphatidylethanolamine metabolic process"/>
    <property type="evidence" value="ECO:0007669"/>
    <property type="project" value="TreeGrafter"/>
</dbReference>
<dbReference type="PROSITE" id="PS51934">
    <property type="entry name" value="LRAT"/>
    <property type="match status" value="1"/>
</dbReference>
<keyword evidence="4" id="KW-0443">Lipid metabolism</keyword>
<dbReference type="Gene3D" id="3.90.1720.10">
    <property type="entry name" value="endopeptidase domain like (from Nostoc punctiforme)"/>
    <property type="match status" value="1"/>
</dbReference>
<evidence type="ECO:0000256" key="1">
    <source>
        <dbReference type="ARBA" id="ARBA00007824"/>
    </source>
</evidence>
<dbReference type="InterPro" id="IPR007053">
    <property type="entry name" value="LRAT_dom"/>
</dbReference>
<feature type="transmembrane region" description="Helical" evidence="5">
    <location>
        <begin position="208"/>
        <end position="230"/>
    </location>
</feature>
<keyword evidence="2" id="KW-0808">Transferase</keyword>
<dbReference type="GO" id="GO:0005737">
    <property type="term" value="C:cytoplasm"/>
    <property type="evidence" value="ECO:0007669"/>
    <property type="project" value="TreeGrafter"/>
</dbReference>
<dbReference type="OrthoDB" id="421951at2759"/>
<comment type="similarity">
    <text evidence="1">Belongs to the H-rev107 family.</text>
</comment>
<feature type="transmembrane region" description="Helical" evidence="5">
    <location>
        <begin position="132"/>
        <end position="152"/>
    </location>
</feature>
<dbReference type="GO" id="GO:0004623">
    <property type="term" value="F:phospholipase A2 activity"/>
    <property type="evidence" value="ECO:0007669"/>
    <property type="project" value="TreeGrafter"/>
</dbReference>
<dbReference type="KEGG" id="cvn:111135554"/>
<dbReference type="InterPro" id="IPR051496">
    <property type="entry name" value="H-rev107_PLA/AT"/>
</dbReference>
<keyword evidence="5" id="KW-1133">Transmembrane helix</keyword>
<dbReference type="Proteomes" id="UP000694844">
    <property type="component" value="Chromosome 5"/>
</dbReference>
<dbReference type="GO" id="GO:0008970">
    <property type="term" value="F:phospholipase A1 activity"/>
    <property type="evidence" value="ECO:0007669"/>
    <property type="project" value="TreeGrafter"/>
</dbReference>
<reference evidence="8" key="1">
    <citation type="submission" date="2025-08" db="UniProtKB">
        <authorList>
            <consortium name="RefSeq"/>
        </authorList>
    </citation>
    <scope>IDENTIFICATION</scope>
    <source>
        <tissue evidence="8">Whole sample</tissue>
    </source>
</reference>
<gene>
    <name evidence="8" type="primary">LOC111135554</name>
</gene>
<evidence type="ECO:0000256" key="5">
    <source>
        <dbReference type="SAM" id="Phobius"/>
    </source>
</evidence>
<dbReference type="PANTHER" id="PTHR13943">
    <property type="entry name" value="HRAS-LIKE SUPPRESSOR - RELATED"/>
    <property type="match status" value="1"/>
</dbReference>
<evidence type="ECO:0000256" key="2">
    <source>
        <dbReference type="ARBA" id="ARBA00022679"/>
    </source>
</evidence>
<evidence type="ECO:0000256" key="4">
    <source>
        <dbReference type="ARBA" id="ARBA00023098"/>
    </source>
</evidence>
<dbReference type="PANTHER" id="PTHR13943:SF77">
    <property type="entry name" value="LRAT DOMAIN-CONTAINING PROTEIN"/>
    <property type="match status" value="1"/>
</dbReference>
<sequence length="279" mass="30666">MSVQDVVKKAKRGDLLEIPRARGLYSHWVMYTGCGKVLHIGSQPSVLKNGFRGFLGSFFKKTVVRSDKLSEIVGNSSVYIKNALDSKYVPLAMKNMKEAFEMVGKEGYSFLFGNCETIANFGRYGQPVSFQAVFALELLMTIGAGFVVGAIIKELLEEKIGFKMAMFAGVCTGAITTVWLMLKIHGSIVTDFLAMCVTKISELVMLKAIPATVTNFLTITTVVLVSYGLYRLVTSDTFKKCVRRVADGISRLTERFCDFIGSLTEGIRGCFSSSNAIKN</sequence>
<dbReference type="GO" id="GO:0016410">
    <property type="term" value="F:N-acyltransferase activity"/>
    <property type="evidence" value="ECO:0007669"/>
    <property type="project" value="TreeGrafter"/>
</dbReference>
<keyword evidence="5" id="KW-0812">Transmembrane</keyword>
<name>A0A8B8ENC3_CRAVI</name>
<feature type="transmembrane region" description="Helical" evidence="5">
    <location>
        <begin position="164"/>
        <end position="182"/>
    </location>
</feature>
<dbReference type="Pfam" id="PF04970">
    <property type="entry name" value="LRAT"/>
    <property type="match status" value="1"/>
</dbReference>
<organism evidence="7 8">
    <name type="scientific">Crassostrea virginica</name>
    <name type="common">Eastern oyster</name>
    <dbReference type="NCBI Taxonomy" id="6565"/>
    <lineage>
        <taxon>Eukaryota</taxon>
        <taxon>Metazoa</taxon>
        <taxon>Spiralia</taxon>
        <taxon>Lophotrochozoa</taxon>
        <taxon>Mollusca</taxon>
        <taxon>Bivalvia</taxon>
        <taxon>Autobranchia</taxon>
        <taxon>Pteriomorphia</taxon>
        <taxon>Ostreida</taxon>
        <taxon>Ostreoidea</taxon>
        <taxon>Ostreidae</taxon>
        <taxon>Crassostrea</taxon>
    </lineage>
</organism>
<evidence type="ECO:0000256" key="3">
    <source>
        <dbReference type="ARBA" id="ARBA00022801"/>
    </source>
</evidence>